<keyword evidence="2" id="KW-1185">Reference proteome</keyword>
<comment type="caution">
    <text evidence="1">The sequence shown here is derived from an EMBL/GenBank/DDBJ whole genome shotgun (WGS) entry which is preliminary data.</text>
</comment>
<evidence type="ECO:0000313" key="1">
    <source>
        <dbReference type="EMBL" id="GAA1938094.1"/>
    </source>
</evidence>
<organism evidence="1 2">
    <name type="scientific">Amycolatopsis minnesotensis</name>
    <dbReference type="NCBI Taxonomy" id="337894"/>
    <lineage>
        <taxon>Bacteria</taxon>
        <taxon>Bacillati</taxon>
        <taxon>Actinomycetota</taxon>
        <taxon>Actinomycetes</taxon>
        <taxon>Pseudonocardiales</taxon>
        <taxon>Pseudonocardiaceae</taxon>
        <taxon>Amycolatopsis</taxon>
    </lineage>
</organism>
<dbReference type="RefSeq" id="WP_344412163.1">
    <property type="nucleotide sequence ID" value="NZ_BAAANN010000001.1"/>
</dbReference>
<accession>A0ABN2Q0U4</accession>
<name>A0ABN2Q0U4_9PSEU</name>
<protein>
    <recommendedName>
        <fullName evidence="3">DNA-binding SARP family transcriptional activator</fullName>
    </recommendedName>
</protein>
<dbReference type="EMBL" id="BAAANN010000001">
    <property type="protein sequence ID" value="GAA1938094.1"/>
    <property type="molecule type" value="Genomic_DNA"/>
</dbReference>
<sequence length="553" mass="60679">MAIENDVESSRSISADDVKALRFYLRDDMRTPRTVQGRRILPSTTPPPEVIERLAPGVDPAHLRATLARHLVRFRLSGGLASEDLWLWWDATGLTSDPVSVTRIAEEAGVTRRTVERRLDAVDASIALILTVKRPLFANTAGDPLRATNLLALRAEAVGAIEPERDAAAVDAFAVRTLPHEAPQIRSASLPRDKDKRYRDSWRVPSRLLTMAGQPPLRPSRPIAGTGLTLTNDPHDALRQLTEAYAAGRANLYEFLLLQADRAIPDIHVAGPLVRLALLEIAYAITRDAENIVALRYARAWEAEAAALRSPGERDLAVLRARAGQAHICQIFGWLDSANELYRSAAQVAVTGEFGHHRRAAMIALHDVLGQIALTETLLGRRRETAMVVLDRMARVADGLAGVIEVEFTLARRRFEVEFGFSTSKHTLSPLPVGRAHDRSLLRAQDEFFAVAAVHPSANRLLAAADLGMAWAIRERDQEAGKAHFARFTHVSEHIGSFANLSYRMQSRIRSAVGLLPDLAELPEVPGLAGPWRGPGQVPSTATGLLVYPRPGR</sequence>
<dbReference type="Proteomes" id="UP001501116">
    <property type="component" value="Unassembled WGS sequence"/>
</dbReference>
<evidence type="ECO:0000313" key="2">
    <source>
        <dbReference type="Proteomes" id="UP001501116"/>
    </source>
</evidence>
<gene>
    <name evidence="1" type="ORF">GCM10009754_01390</name>
</gene>
<proteinExistence type="predicted"/>
<reference evidence="1 2" key="1">
    <citation type="journal article" date="2019" name="Int. J. Syst. Evol. Microbiol.">
        <title>The Global Catalogue of Microorganisms (GCM) 10K type strain sequencing project: providing services to taxonomists for standard genome sequencing and annotation.</title>
        <authorList>
            <consortium name="The Broad Institute Genomics Platform"/>
            <consortium name="The Broad Institute Genome Sequencing Center for Infectious Disease"/>
            <person name="Wu L."/>
            <person name="Ma J."/>
        </authorList>
    </citation>
    <scope>NUCLEOTIDE SEQUENCE [LARGE SCALE GENOMIC DNA]</scope>
    <source>
        <strain evidence="1 2">JCM 14545</strain>
    </source>
</reference>
<evidence type="ECO:0008006" key="3">
    <source>
        <dbReference type="Google" id="ProtNLM"/>
    </source>
</evidence>